<keyword evidence="2" id="KW-0732">Signal</keyword>
<feature type="compositionally biased region" description="Polar residues" evidence="1">
    <location>
        <begin position="277"/>
        <end position="288"/>
    </location>
</feature>
<dbReference type="STRING" id="946677.SAMN05444484_102398"/>
<keyword evidence="4" id="KW-1185">Reference proteome</keyword>
<proteinExistence type="predicted"/>
<evidence type="ECO:0000313" key="3">
    <source>
        <dbReference type="EMBL" id="SHL73648.1"/>
    </source>
</evidence>
<organism evidence="3 4">
    <name type="scientific">Flavobacterium chilense</name>
    <dbReference type="NCBI Taxonomy" id="946677"/>
    <lineage>
        <taxon>Bacteria</taxon>
        <taxon>Pseudomonadati</taxon>
        <taxon>Bacteroidota</taxon>
        <taxon>Flavobacteriia</taxon>
        <taxon>Flavobacteriales</taxon>
        <taxon>Flavobacteriaceae</taxon>
        <taxon>Flavobacterium</taxon>
    </lineage>
</organism>
<feature type="compositionally biased region" description="Basic and acidic residues" evidence="1">
    <location>
        <begin position="262"/>
        <end position="276"/>
    </location>
</feature>
<evidence type="ECO:0008006" key="5">
    <source>
        <dbReference type="Google" id="ProtNLM"/>
    </source>
</evidence>
<dbReference type="AlphaFoldDB" id="A0A1M7D2K2"/>
<evidence type="ECO:0000256" key="1">
    <source>
        <dbReference type="SAM" id="MobiDB-lite"/>
    </source>
</evidence>
<reference evidence="4" key="1">
    <citation type="submission" date="2016-11" db="EMBL/GenBank/DDBJ databases">
        <authorList>
            <person name="Varghese N."/>
            <person name="Submissions S."/>
        </authorList>
    </citation>
    <scope>NUCLEOTIDE SEQUENCE [LARGE SCALE GENOMIC DNA]</scope>
    <source>
        <strain evidence="4">DSM 24724</strain>
    </source>
</reference>
<feature type="region of interest" description="Disordered" evidence="1">
    <location>
        <begin position="262"/>
        <end position="299"/>
    </location>
</feature>
<dbReference type="EMBL" id="FRBT01000002">
    <property type="protein sequence ID" value="SHL73648.1"/>
    <property type="molecule type" value="Genomic_DNA"/>
</dbReference>
<sequence>MKRQMKIIKKQKVAETFFCLLITLITITANAQTYKEITTDNSIYTNNEYGFTILKKNSTFLREGDYKIAVKKPEDLVIKFHISKNGKINGPAIFEGKGFYGNVFFKDNTIDGLTKAYTNDSILVGESFIHNVLVWRRTYESGIKKSETKYGIKPPPNTPIQDTIYYSNTGEKIELNFNKKGNVYQKRNIDKEESWFYLDNGKVYQHQYRDEAQQADIVQKYDEKGRLYEEKQTFTNAGFNEVREIVKSYTWKGKLCKEAVSKGNEKTEQTFDDDGKVTSTTSTESIDPNTIVAPFPSGN</sequence>
<name>A0A1M7D2K2_9FLAO</name>
<evidence type="ECO:0000313" key="4">
    <source>
        <dbReference type="Proteomes" id="UP000184028"/>
    </source>
</evidence>
<feature type="chain" id="PRO_5009924837" description="Antitoxin component YwqK of the YwqJK toxin-antitoxin module" evidence="2">
    <location>
        <begin position="32"/>
        <end position="299"/>
    </location>
</feature>
<gene>
    <name evidence="3" type="ORF">SAMN05444484_102398</name>
</gene>
<accession>A0A1M7D2K2</accession>
<evidence type="ECO:0000256" key="2">
    <source>
        <dbReference type="SAM" id="SignalP"/>
    </source>
</evidence>
<dbReference type="Proteomes" id="UP000184028">
    <property type="component" value="Unassembled WGS sequence"/>
</dbReference>
<feature type="signal peptide" evidence="2">
    <location>
        <begin position="1"/>
        <end position="31"/>
    </location>
</feature>
<protein>
    <recommendedName>
        <fullName evidence="5">Antitoxin component YwqK of the YwqJK toxin-antitoxin module</fullName>
    </recommendedName>
</protein>